<protein>
    <submittedName>
        <fullName evidence="5">Glycosyl hydrolase</fullName>
    </submittedName>
</protein>
<feature type="signal peptide" evidence="3">
    <location>
        <begin position="1"/>
        <end position="26"/>
    </location>
</feature>
<dbReference type="InterPro" id="IPR028203">
    <property type="entry name" value="PSII_CF48-like_dom"/>
</dbReference>
<feature type="domain" description="Photosynthesis system II assembly factor Ycf48/Hcf136-like" evidence="4">
    <location>
        <begin position="162"/>
        <end position="279"/>
    </location>
</feature>
<dbReference type="InterPro" id="IPR015943">
    <property type="entry name" value="WD40/YVTN_repeat-like_dom_sf"/>
</dbReference>
<reference evidence="5 6" key="1">
    <citation type="submission" date="2020-08" db="EMBL/GenBank/DDBJ databases">
        <title>Dyella sp. G9 isolated from forest soil.</title>
        <authorList>
            <person name="Fu J."/>
            <person name="Qiu L."/>
        </authorList>
    </citation>
    <scope>NUCLEOTIDE SEQUENCE [LARGE SCALE GENOMIC DNA]</scope>
    <source>
        <strain evidence="5 6">G9</strain>
    </source>
</reference>
<keyword evidence="1" id="KW-0602">Photosynthesis</keyword>
<name>A0A7G8Q3M3_9GAMM</name>
<dbReference type="Gene3D" id="2.130.10.10">
    <property type="entry name" value="YVTN repeat-like/Quinoprotein amine dehydrogenase"/>
    <property type="match status" value="1"/>
</dbReference>
<keyword evidence="6" id="KW-1185">Reference proteome</keyword>
<dbReference type="Proteomes" id="UP000515873">
    <property type="component" value="Chromosome"/>
</dbReference>
<evidence type="ECO:0000259" key="4">
    <source>
        <dbReference type="Pfam" id="PF14870"/>
    </source>
</evidence>
<feature type="chain" id="PRO_5028972846" evidence="3">
    <location>
        <begin position="27"/>
        <end position="355"/>
    </location>
</feature>
<proteinExistence type="predicted"/>
<dbReference type="GO" id="GO:0016787">
    <property type="term" value="F:hydrolase activity"/>
    <property type="evidence" value="ECO:0007669"/>
    <property type="project" value="UniProtKB-KW"/>
</dbReference>
<dbReference type="SUPFAM" id="SSF110296">
    <property type="entry name" value="Oligoxyloglucan reducing end-specific cellobiohydrolase"/>
    <property type="match status" value="1"/>
</dbReference>
<dbReference type="PANTHER" id="PTHR47199">
    <property type="entry name" value="PHOTOSYSTEM II STABILITY/ASSEMBLY FACTOR HCF136, CHLOROPLASTIC"/>
    <property type="match status" value="1"/>
</dbReference>
<sequence>MFTQRICRALVALAFALPAVSVAGFADVLDAPADMSPLASRGLLNGVAIAGNRMVAVGQRGHIVYSDDHGASWQQARVPVSSDLVAVSFPTPQLGWAVGHDGIVLHTTNAGANWSVQMDGRGSGPLMLAQIRARGSKGELGSKEQADKLVDEVSHIAAQGAENPFLDVWFADAQHGFIVGAFNLIFETTDGGQHWVSLFDRTDNPDRLHLYAVHGVGTDVYITGEQGLVLKLDRQTGRFHALETPYKGTYFGVAGTTDAVMVYGLRGNAYRSTDGGVHWLPVNTGLQEGITGGSSFGAQGLALVSQAGTVLLSRDGGEHFVSHRPAKPAPASAVAVSGDVIVTVGALGAHAQPLH</sequence>
<evidence type="ECO:0000256" key="2">
    <source>
        <dbReference type="ARBA" id="ARBA00023276"/>
    </source>
</evidence>
<evidence type="ECO:0000313" key="6">
    <source>
        <dbReference type="Proteomes" id="UP000515873"/>
    </source>
</evidence>
<dbReference type="AlphaFoldDB" id="A0A7G8Q3M3"/>
<evidence type="ECO:0000256" key="3">
    <source>
        <dbReference type="SAM" id="SignalP"/>
    </source>
</evidence>
<gene>
    <name evidence="5" type="ORF">H8F01_20465</name>
</gene>
<dbReference type="GO" id="GO:0009523">
    <property type="term" value="C:photosystem II"/>
    <property type="evidence" value="ECO:0007669"/>
    <property type="project" value="UniProtKB-KW"/>
</dbReference>
<keyword evidence="3" id="KW-0732">Signal</keyword>
<dbReference type="EMBL" id="CP060412">
    <property type="protein sequence ID" value="QNK01381.1"/>
    <property type="molecule type" value="Genomic_DNA"/>
</dbReference>
<dbReference type="Pfam" id="PF14870">
    <property type="entry name" value="PSII_BNR"/>
    <property type="match status" value="2"/>
</dbReference>
<keyword evidence="5" id="KW-0378">Hydrolase</keyword>
<dbReference type="PANTHER" id="PTHR47199:SF2">
    <property type="entry name" value="PHOTOSYSTEM II STABILITY_ASSEMBLY FACTOR HCF136, CHLOROPLASTIC"/>
    <property type="match status" value="1"/>
</dbReference>
<organism evidence="5 6">
    <name type="scientific">Dyella telluris</name>
    <dbReference type="NCBI Taxonomy" id="2763498"/>
    <lineage>
        <taxon>Bacteria</taxon>
        <taxon>Pseudomonadati</taxon>
        <taxon>Pseudomonadota</taxon>
        <taxon>Gammaproteobacteria</taxon>
        <taxon>Lysobacterales</taxon>
        <taxon>Rhodanobacteraceae</taxon>
        <taxon>Dyella</taxon>
    </lineage>
</organism>
<dbReference type="KEGG" id="dtl:H8F01_20465"/>
<feature type="domain" description="Photosynthesis system II assembly factor Ycf48/Hcf136-like" evidence="4">
    <location>
        <begin position="56"/>
        <end position="117"/>
    </location>
</feature>
<evidence type="ECO:0000313" key="5">
    <source>
        <dbReference type="EMBL" id="QNK01381.1"/>
    </source>
</evidence>
<evidence type="ECO:0000256" key="1">
    <source>
        <dbReference type="ARBA" id="ARBA00022531"/>
    </source>
</evidence>
<keyword evidence="2" id="KW-0604">Photosystem II</keyword>
<accession>A0A7G8Q3M3</accession>
<dbReference type="RefSeq" id="WP_187056843.1">
    <property type="nucleotide sequence ID" value="NZ_CP060412.1"/>
</dbReference>
<dbReference type="GO" id="GO:0015979">
    <property type="term" value="P:photosynthesis"/>
    <property type="evidence" value="ECO:0007669"/>
    <property type="project" value="UniProtKB-KW"/>
</dbReference>